<reference evidence="9 10" key="2">
    <citation type="journal article" date="2017" name="Plant Pathol.">
        <title>Pathogenicity and virulence gene content of Xanthomonas strains infecting Araceae, formerly known as Xanthomonas axonopodis pv. dieffenbachiae.</title>
        <authorList>
            <person name="Constantin E.C."/>
            <person name="Haegeman A."/>
            <person name="Van Vaerenbergh J."/>
            <person name="Baeyen S."/>
            <person name="Van Malderghem C."/>
            <person name="Maes M."/>
            <person name="Cottyn B."/>
        </authorList>
    </citation>
    <scope>NUCLEOTIDE SEQUENCE [LARGE SCALE GENOMIC DNA]</scope>
    <source>
        <strain evidence="10">LMG9055</strain>
    </source>
</reference>
<name>A0A1V9HN03_9XANT</name>
<dbReference type="Pfam" id="PF10412">
    <property type="entry name" value="TrwB_AAD_bind"/>
    <property type="match status" value="1"/>
</dbReference>
<comment type="subcellular location">
    <subcellularLocation>
        <location evidence="1">Cell membrane</location>
        <topology evidence="1">Multi-pass membrane protein</topology>
    </subcellularLocation>
</comment>
<evidence type="ECO:0000313" key="9">
    <source>
        <dbReference type="EMBL" id="OQP84218.1"/>
    </source>
</evidence>
<evidence type="ECO:0000256" key="6">
    <source>
        <dbReference type="SAM" id="MobiDB-lite"/>
    </source>
</evidence>
<feature type="transmembrane region" description="Helical" evidence="7">
    <location>
        <begin position="52"/>
        <end position="73"/>
    </location>
</feature>
<keyword evidence="5 7" id="KW-0472">Membrane</keyword>
<feature type="domain" description="Type IV secretion system coupling protein TraD DNA-binding" evidence="8">
    <location>
        <begin position="112"/>
        <end position="491"/>
    </location>
</feature>
<protein>
    <submittedName>
        <fullName evidence="9">Conjugal transfer protein TraJ</fullName>
    </submittedName>
</protein>
<evidence type="ECO:0000256" key="3">
    <source>
        <dbReference type="ARBA" id="ARBA00022692"/>
    </source>
</evidence>
<dbReference type="InterPro" id="IPR051539">
    <property type="entry name" value="T4SS-coupling_protein"/>
</dbReference>
<sequence>MDDKQKAQAVFAALLFTPAAAWFITAKAVYGFTPQDVRQRLPYFFKNTFELWPLWSALLLGVVLGIVIAVLIVRLNRTVFAGAHFDKFYRGTKLTSAKDLARETTERKLPQITIAAVPVPVDAENTHFSIGGATGTGKSTIFKEMMFGLLQRGDRMVVTDPDGEFLSAFYRPGKDKILNPYDSRTEGWNFFNEMQDDYDFERYAKSIIQPSNSSESEEWNEYGRMLFREVARKLFNTSRQPTMRDVFGWTNQRPVEELEAFVKGTAAQALFTGNTRATSSVRFVLSNKLSPHLKMPDGPFSLRDWLADPNGGNLFIAWDENMREALHPMISCWVDTIFTSVLGMPVDHSRRIWTFLDELESLDRLPTLGDALTKGRKKGLSVVTGYQSYTQLVRIYGDELAETLLSNHRTTVAMAVGRMGEKTADRLSKALGEHEVMRRKQGTSRRWGQMGTRSENEEVKTERVVSVAEIMALPNLEGFLAFPGNLPVAKYKTEPVTYTRAEPVPGILRTDRVLS</sequence>
<dbReference type="SUPFAM" id="SSF52540">
    <property type="entry name" value="P-loop containing nucleoside triphosphate hydrolases"/>
    <property type="match status" value="1"/>
</dbReference>
<evidence type="ECO:0000256" key="4">
    <source>
        <dbReference type="ARBA" id="ARBA00022989"/>
    </source>
</evidence>
<evidence type="ECO:0000256" key="7">
    <source>
        <dbReference type="SAM" id="Phobius"/>
    </source>
</evidence>
<organism evidence="9 10">
    <name type="scientific">Xanthomonas phaseoli pv. syngonii LMG 9055</name>
    <dbReference type="NCBI Taxonomy" id="1437878"/>
    <lineage>
        <taxon>Bacteria</taxon>
        <taxon>Pseudomonadati</taxon>
        <taxon>Pseudomonadota</taxon>
        <taxon>Gammaproteobacteria</taxon>
        <taxon>Lysobacterales</taxon>
        <taxon>Lysobacteraceae</taxon>
        <taxon>Xanthomonas</taxon>
    </lineage>
</organism>
<dbReference type="Gene3D" id="3.40.50.300">
    <property type="entry name" value="P-loop containing nucleotide triphosphate hydrolases"/>
    <property type="match status" value="2"/>
</dbReference>
<feature type="region of interest" description="Disordered" evidence="6">
    <location>
        <begin position="433"/>
        <end position="455"/>
    </location>
</feature>
<dbReference type="EMBL" id="JPUO02000018">
    <property type="protein sequence ID" value="OQP84218.1"/>
    <property type="molecule type" value="Genomic_DNA"/>
</dbReference>
<evidence type="ECO:0000313" key="10">
    <source>
        <dbReference type="Proteomes" id="UP000050343"/>
    </source>
</evidence>
<dbReference type="InterPro" id="IPR019476">
    <property type="entry name" value="T4SS_TraD_DNA-bd"/>
</dbReference>
<proteinExistence type="predicted"/>
<dbReference type="AlphaFoldDB" id="A0A1V9HN03"/>
<keyword evidence="2" id="KW-1003">Cell membrane</keyword>
<dbReference type="PANTHER" id="PTHR37937:SF1">
    <property type="entry name" value="CONJUGATIVE TRANSFER: DNA TRANSPORT"/>
    <property type="match status" value="1"/>
</dbReference>
<comment type="caution">
    <text evidence="9">The sequence shown here is derived from an EMBL/GenBank/DDBJ whole genome shotgun (WGS) entry which is preliminary data.</text>
</comment>
<dbReference type="Proteomes" id="UP000050343">
    <property type="component" value="Unassembled WGS sequence"/>
</dbReference>
<evidence type="ECO:0000259" key="8">
    <source>
        <dbReference type="Pfam" id="PF10412"/>
    </source>
</evidence>
<evidence type="ECO:0000256" key="5">
    <source>
        <dbReference type="ARBA" id="ARBA00023136"/>
    </source>
</evidence>
<keyword evidence="4 7" id="KW-1133">Transmembrane helix</keyword>
<reference evidence="9 10" key="1">
    <citation type="journal article" date="2016" name="Plant Pathol.">
        <title>Genetic characterization of strains named as Xanthomonas axonopodis pv. dieffenbachiae leads to a taxonomic revision of the X. axonopodis species complex.</title>
        <authorList>
            <person name="Constantin E.C."/>
            <person name="Cleenwerck I."/>
            <person name="Maes M."/>
            <person name="Baeyen S."/>
            <person name="Van Malderghem C."/>
            <person name="De Vos P."/>
            <person name="Cottyn B."/>
        </authorList>
    </citation>
    <scope>NUCLEOTIDE SEQUENCE [LARGE SCALE GENOMIC DNA]</scope>
    <source>
        <strain evidence="10">LMG9055</strain>
    </source>
</reference>
<dbReference type="CDD" id="cd01127">
    <property type="entry name" value="TrwB_TraG_TraD_VirD4"/>
    <property type="match status" value="1"/>
</dbReference>
<accession>A0A1V9HN03</accession>
<gene>
    <name evidence="9" type="ORF">IA54_017965</name>
</gene>
<dbReference type="PANTHER" id="PTHR37937">
    <property type="entry name" value="CONJUGATIVE TRANSFER: DNA TRANSPORT"/>
    <property type="match status" value="1"/>
</dbReference>
<dbReference type="InterPro" id="IPR027417">
    <property type="entry name" value="P-loop_NTPase"/>
</dbReference>
<evidence type="ECO:0000256" key="1">
    <source>
        <dbReference type="ARBA" id="ARBA00004651"/>
    </source>
</evidence>
<keyword evidence="3 7" id="KW-0812">Transmembrane</keyword>
<evidence type="ECO:0000256" key="2">
    <source>
        <dbReference type="ARBA" id="ARBA00022475"/>
    </source>
</evidence>
<dbReference type="GO" id="GO:0005886">
    <property type="term" value="C:plasma membrane"/>
    <property type="evidence" value="ECO:0007669"/>
    <property type="project" value="UniProtKB-SubCell"/>
</dbReference>